<evidence type="ECO:0000256" key="1">
    <source>
        <dbReference type="SAM" id="Phobius"/>
    </source>
</evidence>
<feature type="transmembrane region" description="Helical" evidence="1">
    <location>
        <begin position="32"/>
        <end position="53"/>
    </location>
</feature>
<dbReference type="AlphaFoldDB" id="A0A8A7KBL6"/>
<feature type="transmembrane region" description="Helical" evidence="1">
    <location>
        <begin position="112"/>
        <end position="133"/>
    </location>
</feature>
<feature type="transmembrane region" description="Helical" evidence="1">
    <location>
        <begin position="83"/>
        <end position="106"/>
    </location>
</feature>
<dbReference type="KEGG" id="ifn:GM661_05550"/>
<proteinExistence type="predicted"/>
<feature type="transmembrane region" description="Helical" evidence="1">
    <location>
        <begin position="145"/>
        <end position="170"/>
    </location>
</feature>
<organism evidence="2 3">
    <name type="scientific">Iocasia fonsfrigidae</name>
    <dbReference type="NCBI Taxonomy" id="2682810"/>
    <lineage>
        <taxon>Bacteria</taxon>
        <taxon>Bacillati</taxon>
        <taxon>Bacillota</taxon>
        <taxon>Clostridia</taxon>
        <taxon>Halanaerobiales</taxon>
        <taxon>Halanaerobiaceae</taxon>
        <taxon>Iocasia</taxon>
    </lineage>
</organism>
<feature type="transmembrane region" description="Helical" evidence="1">
    <location>
        <begin position="176"/>
        <end position="196"/>
    </location>
</feature>
<protein>
    <submittedName>
        <fullName evidence="2">DUF624 domain-containing protein</fullName>
    </submittedName>
</protein>
<dbReference type="EMBL" id="CP046640">
    <property type="protein sequence ID" value="QTL97485.1"/>
    <property type="molecule type" value="Genomic_DNA"/>
</dbReference>
<dbReference type="RefSeq" id="WP_230869114.1">
    <property type="nucleotide sequence ID" value="NZ_CP046640.1"/>
</dbReference>
<gene>
    <name evidence="2" type="ORF">GM661_05550</name>
</gene>
<dbReference type="Proteomes" id="UP000665020">
    <property type="component" value="Chromosome"/>
</dbReference>
<keyword evidence="1" id="KW-1133">Transmembrane helix</keyword>
<evidence type="ECO:0000313" key="2">
    <source>
        <dbReference type="EMBL" id="QTL97485.1"/>
    </source>
</evidence>
<dbReference type="InterPro" id="IPR006938">
    <property type="entry name" value="DUF624"/>
</dbReference>
<sequence length="208" mass="23762">MKTQIDTQGLFDYDGGFYGKIAMVFDCFMLNVLWIVFSLPIVTFGAASTAFYYTAVKVIKKDRGNILEQFLNAFKINFKDATILWLLIVVLSFIFQLNVGILSSLTEGNVSLFFRCFYIFLSVFIIGIAMYAFPALSRFDMSTSWILKLSIYMTVRYFPITLILFVILLLSALLLYLLPIFVIILPTGSIIVYSYFMEKVLLKHTPGV</sequence>
<dbReference type="Pfam" id="PF04854">
    <property type="entry name" value="DUF624"/>
    <property type="match status" value="1"/>
</dbReference>
<accession>A0A8A7KBL6</accession>
<keyword evidence="1" id="KW-0812">Transmembrane</keyword>
<keyword evidence="1" id="KW-0472">Membrane</keyword>
<evidence type="ECO:0000313" key="3">
    <source>
        <dbReference type="Proteomes" id="UP000665020"/>
    </source>
</evidence>
<keyword evidence="3" id="KW-1185">Reference proteome</keyword>
<reference evidence="2" key="1">
    <citation type="submission" date="2019-12" db="EMBL/GenBank/DDBJ databases">
        <authorList>
            <person name="zhang j."/>
            <person name="sun C.M."/>
        </authorList>
    </citation>
    <scope>NUCLEOTIDE SEQUENCE</scope>
    <source>
        <strain evidence="2">NS-1</strain>
    </source>
</reference>
<name>A0A8A7KBL6_9FIRM</name>